<sequence>MALTTFCVAIPTSTQADVLVSEKPLVGAVTSYGPNVVIDLSIEYPTAGFAYPTTTMGNLDEFKTTSPRFLGYFDNAKCYTYVQESGSNATGTRLGYFTPSGYAKNISGYWGCDGANDYSGNFMNWFTMSAMDIYRQTMTGGNRAKGLGATAAVYNAGDTTTSTFLRKGRYQSPNSSLKTLTFPASQVSTVLKSLLPDKFSSTTGSGSGASYVYLEKSGTNVKFYARHNISGVDQFQVGLGKNDGSATGTGSEVVTVVVEACRAGFLETNCKKYGSVYKPEGQMQENIITDLSQRQESPKFSLFSYLNIANNVQDGGVMRSPLKYLNNEVNQSTGQFPVNPDNLALNSSTSLTGTYYLQNSNGTLNSGVINYINKFGDASGYKTYDPAAELYYASLRYLRGKSNLSQYINGLSASSTDGFPAYLKWNDPYKTAYDDNDDVSKMICRSNMIMYLGDTNSHQDRGLPNFEVGSEGTSVAITDDDIPTADYLKKILVAEGKGANPSLYTSYGSQNSPAGISALAYWAHVNNIRGYAGDTVTSVKPITVNSFMIDVVENGRYKNAGNAFYWAAKYGGFDTTTGLTLPLARSQWTTDAVGATTIADFTDGVPDYYAAANNPNNMVSAIKAAFEKSKISGLAAQTAVGSGSTTMNIKVSNDGTQGDLMFQSLYDGQNWTGDLQAFRYIKQGTKWVKPASPNWSAANILDSNYHNASNYANRTQVFTTVGGVATAFNTANASGLTSALGLSTTAEATTLIQYILGNSANEGLSDSTRTRKSILGTLVNSPSLGITTDASGLECAANAPANPPIHVGVAANDGMYHIFNSSGQEVFSYLPSTSLAELKMYADKNYDHIYLNDGSSTLKTYCEGGATATPTSYVVGATGRGGKSVYAFDVTNLSTPNANTVLWEFTDADMGLTIGEPVLTQDQAGRPIALVTSGYNSGTANGYLYVLYLDKPRGQAWAVNSNYFKIALGNSGVAGAFAYDANRDGKVDRVYVGDLSGSVWRVDHATAGSWMTAFSGAPLINVGKNITAQVSVQMVSNQVMVFFGTGKYLTGTDLTGQSNSVYGVFDNNNAITTPKLLDQTLSQQVNPVDSSNPVTWSITKNPMPSGYDGWKIDLWPNQIVVDTVDYLPRSKSVTVRVIQPDTVSDPCTVSGASYDLTVKAYTGADLDQAIYDTNGDGVINSLDIKGGFFKAGDTIQPFAKIITLTNTSGVTDGCDTYSVDSTDPQCRKDPSEAMRFKRLSWREIF</sequence>
<dbReference type="RefSeq" id="WP_244796850.1">
    <property type="nucleotide sequence ID" value="NZ_CP091511.1"/>
</dbReference>
<name>A0ABY4E5X8_9NEIS</name>
<proteinExistence type="predicted"/>
<evidence type="ECO:0008006" key="3">
    <source>
        <dbReference type="Google" id="ProtNLM"/>
    </source>
</evidence>
<evidence type="ECO:0000313" key="2">
    <source>
        <dbReference type="Proteomes" id="UP000832011"/>
    </source>
</evidence>
<dbReference type="PROSITE" id="PS00018">
    <property type="entry name" value="EF_HAND_1"/>
    <property type="match status" value="1"/>
</dbReference>
<dbReference type="Proteomes" id="UP000832011">
    <property type="component" value="Chromosome"/>
</dbReference>
<protein>
    <recommendedName>
        <fullName evidence="3">PilC beta-propeller domain-containing protein</fullName>
    </recommendedName>
</protein>
<reference evidence="1 2" key="1">
    <citation type="journal article" date="2022" name="Res Sq">
        <title>Evolution of multicellular longitudinally dividing oral cavity symbionts (Neisseriaceae).</title>
        <authorList>
            <person name="Nyongesa S."/>
            <person name="Weber P."/>
            <person name="Bernet E."/>
            <person name="Pullido F."/>
            <person name="Nieckarz M."/>
            <person name="Delaby M."/>
            <person name="Nieves C."/>
            <person name="Viehboeck T."/>
            <person name="Krause N."/>
            <person name="Rivera-Millot A."/>
            <person name="Nakamura A."/>
            <person name="Vischer N."/>
            <person name="VanNieuwenhze M."/>
            <person name="Brun Y."/>
            <person name="Cava F."/>
            <person name="Bulgheresi S."/>
            <person name="Veyrier F."/>
        </authorList>
    </citation>
    <scope>NUCLEOTIDE SEQUENCE [LARGE SCALE GENOMIC DNA]</scope>
    <source>
        <strain evidence="1 2">SN4</strain>
    </source>
</reference>
<gene>
    <name evidence="1" type="ORF">LVJ82_07325</name>
</gene>
<dbReference type="EMBL" id="CP091511">
    <property type="protein sequence ID" value="UOO90770.1"/>
    <property type="molecule type" value="Genomic_DNA"/>
</dbReference>
<keyword evidence="2" id="KW-1185">Reference proteome</keyword>
<evidence type="ECO:0000313" key="1">
    <source>
        <dbReference type="EMBL" id="UOO90770.1"/>
    </source>
</evidence>
<dbReference type="InterPro" id="IPR018247">
    <property type="entry name" value="EF_Hand_1_Ca_BS"/>
</dbReference>
<accession>A0ABY4E5X8</accession>
<organism evidence="1 2">
    <name type="scientific">Vitreoscilla massiliensis</name>
    <dbReference type="NCBI Taxonomy" id="1689272"/>
    <lineage>
        <taxon>Bacteria</taxon>
        <taxon>Pseudomonadati</taxon>
        <taxon>Pseudomonadota</taxon>
        <taxon>Betaproteobacteria</taxon>
        <taxon>Neisseriales</taxon>
        <taxon>Neisseriaceae</taxon>
        <taxon>Vitreoscilla</taxon>
    </lineage>
</organism>